<comment type="caution">
    <text evidence="5">The sequence shown here is derived from an EMBL/GenBank/DDBJ whole genome shotgun (WGS) entry which is preliminary data.</text>
</comment>
<dbReference type="Pfam" id="PF12833">
    <property type="entry name" value="HTH_18"/>
    <property type="match status" value="1"/>
</dbReference>
<name>A0ABW0PWY6_9HYPH</name>
<keyword evidence="3" id="KW-0804">Transcription</keyword>
<dbReference type="InterPro" id="IPR018060">
    <property type="entry name" value="HTH_AraC"/>
</dbReference>
<organism evidence="5 6">
    <name type="scientific">Kaistia terrae</name>
    <dbReference type="NCBI Taxonomy" id="537017"/>
    <lineage>
        <taxon>Bacteria</taxon>
        <taxon>Pseudomonadati</taxon>
        <taxon>Pseudomonadota</taxon>
        <taxon>Alphaproteobacteria</taxon>
        <taxon>Hyphomicrobiales</taxon>
        <taxon>Kaistiaceae</taxon>
        <taxon>Kaistia</taxon>
    </lineage>
</organism>
<dbReference type="InterPro" id="IPR020449">
    <property type="entry name" value="Tscrpt_reg_AraC-type_HTH"/>
</dbReference>
<evidence type="ECO:0000256" key="2">
    <source>
        <dbReference type="ARBA" id="ARBA00023125"/>
    </source>
</evidence>
<keyword evidence="6" id="KW-1185">Reference proteome</keyword>
<evidence type="ECO:0000256" key="1">
    <source>
        <dbReference type="ARBA" id="ARBA00023015"/>
    </source>
</evidence>
<dbReference type="SUPFAM" id="SSF51182">
    <property type="entry name" value="RmlC-like cupins"/>
    <property type="match status" value="1"/>
</dbReference>
<sequence length="265" mass="28462">MDANQASSIDLDIPHAEDGPLLYAVADLRGVAVQSGQHQHARGQLFGSNTGLLSLVSETANFVVPPDYAIWIPPGLPHGARSHGPFAGWSIYIAPSACAGLPDTVLVGALSPFLKQAVRKAANWPDKRELGPPQINLARVILDEIAALTPMPLSLPLPRDPRARRIARAIADDPAAKTDLAGWGRWAGIAPRTLTRRFIDETGMSFSAWRQRACLIRALELIAAGNPITHVALDVGYDSLSAFIAMFRRELGVTPARYFAAGRPS</sequence>
<feature type="domain" description="HTH araC/xylS-type" evidence="4">
    <location>
        <begin position="164"/>
        <end position="261"/>
    </location>
</feature>
<dbReference type="EMBL" id="JBHSML010000003">
    <property type="protein sequence ID" value="MFC5516237.1"/>
    <property type="molecule type" value="Genomic_DNA"/>
</dbReference>
<proteinExistence type="predicted"/>
<evidence type="ECO:0000313" key="5">
    <source>
        <dbReference type="EMBL" id="MFC5516237.1"/>
    </source>
</evidence>
<dbReference type="RefSeq" id="WP_266341560.1">
    <property type="nucleotide sequence ID" value="NZ_JAPKNH010000001.1"/>
</dbReference>
<dbReference type="PRINTS" id="PR00032">
    <property type="entry name" value="HTHARAC"/>
</dbReference>
<protein>
    <submittedName>
        <fullName evidence="5">AraC family transcriptional regulator</fullName>
    </submittedName>
</protein>
<dbReference type="PANTHER" id="PTHR11019:SF199">
    <property type="entry name" value="HTH-TYPE TRANSCRIPTIONAL REGULATOR NIMR"/>
    <property type="match status" value="1"/>
</dbReference>
<evidence type="ECO:0000256" key="3">
    <source>
        <dbReference type="ARBA" id="ARBA00023163"/>
    </source>
</evidence>
<dbReference type="Proteomes" id="UP001596150">
    <property type="component" value="Unassembled WGS sequence"/>
</dbReference>
<dbReference type="InterPro" id="IPR009057">
    <property type="entry name" value="Homeodomain-like_sf"/>
</dbReference>
<dbReference type="PROSITE" id="PS01124">
    <property type="entry name" value="HTH_ARAC_FAMILY_2"/>
    <property type="match status" value="1"/>
</dbReference>
<dbReference type="Gene3D" id="1.10.10.60">
    <property type="entry name" value="Homeodomain-like"/>
    <property type="match status" value="1"/>
</dbReference>
<accession>A0ABW0PWY6</accession>
<reference evidence="6" key="1">
    <citation type="journal article" date="2019" name="Int. J. Syst. Evol. Microbiol.">
        <title>The Global Catalogue of Microorganisms (GCM) 10K type strain sequencing project: providing services to taxonomists for standard genome sequencing and annotation.</title>
        <authorList>
            <consortium name="The Broad Institute Genomics Platform"/>
            <consortium name="The Broad Institute Genome Sequencing Center for Infectious Disease"/>
            <person name="Wu L."/>
            <person name="Ma J."/>
        </authorList>
    </citation>
    <scope>NUCLEOTIDE SEQUENCE [LARGE SCALE GENOMIC DNA]</scope>
    <source>
        <strain evidence="6">KACC 12633</strain>
    </source>
</reference>
<dbReference type="SMART" id="SM00342">
    <property type="entry name" value="HTH_ARAC"/>
    <property type="match status" value="1"/>
</dbReference>
<dbReference type="CDD" id="cd06124">
    <property type="entry name" value="cupin_NimR-like_N"/>
    <property type="match status" value="1"/>
</dbReference>
<keyword evidence="1" id="KW-0805">Transcription regulation</keyword>
<gene>
    <name evidence="5" type="ORF">ACFPP9_10685</name>
</gene>
<evidence type="ECO:0000313" key="6">
    <source>
        <dbReference type="Proteomes" id="UP001596150"/>
    </source>
</evidence>
<keyword evidence="2" id="KW-0238">DNA-binding</keyword>
<evidence type="ECO:0000259" key="4">
    <source>
        <dbReference type="PROSITE" id="PS01124"/>
    </source>
</evidence>
<dbReference type="PANTHER" id="PTHR11019">
    <property type="entry name" value="HTH-TYPE TRANSCRIPTIONAL REGULATOR NIMR"/>
    <property type="match status" value="1"/>
</dbReference>
<dbReference type="SUPFAM" id="SSF46689">
    <property type="entry name" value="Homeodomain-like"/>
    <property type="match status" value="1"/>
</dbReference>
<dbReference type="InterPro" id="IPR011051">
    <property type="entry name" value="RmlC_Cupin_sf"/>
</dbReference>